<organism evidence="1 2">
    <name type="scientific">Bradyrhizobium algeriense</name>
    <dbReference type="NCBI Taxonomy" id="634784"/>
    <lineage>
        <taxon>Bacteria</taxon>
        <taxon>Pseudomonadati</taxon>
        <taxon>Pseudomonadota</taxon>
        <taxon>Alphaproteobacteria</taxon>
        <taxon>Hyphomicrobiales</taxon>
        <taxon>Nitrobacteraceae</taxon>
        <taxon>Bradyrhizobium</taxon>
    </lineage>
</organism>
<accession>A0ABU8BHE1</accession>
<sequence length="155" mass="17884">MSLLSDLETRTELSDKLRNTYVVTADFLSDLIKKTCRRFPSSSQSRKTVRIERLIQSQAWTDATLALIDLELPQWRIRRLAYDDDEWYCALSRQRELPDWLDQSVEARHADLALAILSAFVEAQRISSTSRRTSVPAVPQHENPIFEPVCSDNFA</sequence>
<name>A0ABU8BHE1_9BRAD</name>
<keyword evidence="2" id="KW-1185">Reference proteome</keyword>
<dbReference type="Proteomes" id="UP001364224">
    <property type="component" value="Unassembled WGS sequence"/>
</dbReference>
<evidence type="ECO:0000313" key="2">
    <source>
        <dbReference type="Proteomes" id="UP001364224"/>
    </source>
</evidence>
<comment type="caution">
    <text evidence="1">The sequence shown here is derived from an EMBL/GenBank/DDBJ whole genome shotgun (WGS) entry which is preliminary data.</text>
</comment>
<proteinExistence type="predicted"/>
<evidence type="ECO:0000313" key="1">
    <source>
        <dbReference type="EMBL" id="MEH2557972.1"/>
    </source>
</evidence>
<gene>
    <name evidence="1" type="ORF">V1286_005501</name>
</gene>
<dbReference type="RefSeq" id="WP_334484724.1">
    <property type="nucleotide sequence ID" value="NZ_JAZHRV010000001.1"/>
</dbReference>
<dbReference type="EMBL" id="JAZHRV010000001">
    <property type="protein sequence ID" value="MEH2557972.1"/>
    <property type="molecule type" value="Genomic_DNA"/>
</dbReference>
<reference evidence="1 2" key="1">
    <citation type="submission" date="2024-02" db="EMBL/GenBank/DDBJ databases">
        <title>Adaptive strategies in a cosmopolitan and abundant soil bacterium.</title>
        <authorList>
            <person name="Carini P."/>
        </authorList>
    </citation>
    <scope>NUCLEOTIDE SEQUENCE [LARGE SCALE GENOMIC DNA]</scope>
    <source>
        <strain evidence="1 2">AZCC 1608</strain>
    </source>
</reference>
<protein>
    <submittedName>
        <fullName evidence="1">Uncharacterized protein</fullName>
    </submittedName>
</protein>